<dbReference type="RefSeq" id="XP_064766307.1">
    <property type="nucleotide sequence ID" value="XM_064913414.1"/>
</dbReference>
<keyword evidence="8 12" id="KW-0443">Lipid metabolism</keyword>
<keyword evidence="3 12" id="KW-0444">Lipid biosynthesis</keyword>
<dbReference type="PANTHER" id="PTHR11157">
    <property type="entry name" value="FATTY ACID ACYL TRANSFERASE-RELATED"/>
    <property type="match status" value="1"/>
</dbReference>
<evidence type="ECO:0000256" key="4">
    <source>
        <dbReference type="ARBA" id="ARBA00022679"/>
    </source>
</evidence>
<comment type="subcellular location">
    <subcellularLocation>
        <location evidence="1">Membrane</location>
        <topology evidence="1">Multi-pass membrane protein</topology>
    </subcellularLocation>
</comment>
<comment type="caution">
    <text evidence="14">The sequence shown here is derived from an EMBL/GenBank/DDBJ whole genome shotgun (WGS) entry which is preliminary data.</text>
</comment>
<feature type="transmembrane region" description="Helical" evidence="12">
    <location>
        <begin position="189"/>
        <end position="210"/>
    </location>
</feature>
<comment type="catalytic activity">
    <reaction evidence="11">
        <text>a very-long-chain acyl-CoA + malonyl-CoA + H(+) = a very-long-chain 3-oxoacyl-CoA + CO2 + CoA</text>
        <dbReference type="Rhea" id="RHEA:32727"/>
        <dbReference type="ChEBI" id="CHEBI:15378"/>
        <dbReference type="ChEBI" id="CHEBI:16526"/>
        <dbReference type="ChEBI" id="CHEBI:57287"/>
        <dbReference type="ChEBI" id="CHEBI:57384"/>
        <dbReference type="ChEBI" id="CHEBI:90725"/>
        <dbReference type="ChEBI" id="CHEBI:90736"/>
        <dbReference type="EC" id="2.3.1.199"/>
    </reaction>
</comment>
<protein>
    <recommendedName>
        <fullName evidence="12">Elongation of fatty acids protein</fullName>
        <ecNumber evidence="12">2.3.1.-</ecNumber>
    </recommendedName>
</protein>
<feature type="transmembrane region" description="Helical" evidence="12">
    <location>
        <begin position="222"/>
        <end position="246"/>
    </location>
</feature>
<evidence type="ECO:0000256" key="6">
    <source>
        <dbReference type="ARBA" id="ARBA00022832"/>
    </source>
</evidence>
<dbReference type="PANTHER" id="PTHR11157:SF134">
    <property type="entry name" value="ELONGATION OF FATTY ACIDS PROTEIN 1-RELATED"/>
    <property type="match status" value="1"/>
</dbReference>
<keyword evidence="9 12" id="KW-0472">Membrane</keyword>
<evidence type="ECO:0000256" key="7">
    <source>
        <dbReference type="ARBA" id="ARBA00022989"/>
    </source>
</evidence>
<feature type="compositionally biased region" description="Basic and acidic residues" evidence="13">
    <location>
        <begin position="312"/>
        <end position="324"/>
    </location>
</feature>
<evidence type="ECO:0000256" key="10">
    <source>
        <dbReference type="ARBA" id="ARBA00023160"/>
    </source>
</evidence>
<evidence type="ECO:0000256" key="9">
    <source>
        <dbReference type="ARBA" id="ARBA00023136"/>
    </source>
</evidence>
<dbReference type="InterPro" id="IPR002076">
    <property type="entry name" value="ELO_fam"/>
</dbReference>
<keyword evidence="15" id="KW-1185">Reference proteome</keyword>
<evidence type="ECO:0000256" key="11">
    <source>
        <dbReference type="ARBA" id="ARBA00047375"/>
    </source>
</evidence>
<feature type="transmembrane region" description="Helical" evidence="12">
    <location>
        <begin position="87"/>
        <end position="110"/>
    </location>
</feature>
<comment type="similarity">
    <text evidence="2 12">Belongs to the ELO family.</text>
</comment>
<evidence type="ECO:0000256" key="1">
    <source>
        <dbReference type="ARBA" id="ARBA00004141"/>
    </source>
</evidence>
<evidence type="ECO:0000256" key="13">
    <source>
        <dbReference type="SAM" id="MobiDB-lite"/>
    </source>
</evidence>
<feature type="transmembrane region" description="Helical" evidence="12">
    <location>
        <begin position="163"/>
        <end position="183"/>
    </location>
</feature>
<keyword evidence="6 12" id="KW-0276">Fatty acid metabolism</keyword>
<organism evidence="14 15">
    <name type="scientific">Myxozyma melibiosi</name>
    <dbReference type="NCBI Taxonomy" id="54550"/>
    <lineage>
        <taxon>Eukaryota</taxon>
        <taxon>Fungi</taxon>
        <taxon>Dikarya</taxon>
        <taxon>Ascomycota</taxon>
        <taxon>Saccharomycotina</taxon>
        <taxon>Lipomycetes</taxon>
        <taxon>Lipomycetales</taxon>
        <taxon>Lipomycetaceae</taxon>
        <taxon>Myxozyma</taxon>
    </lineage>
</organism>
<name>A0ABR1F0A6_9ASCO</name>
<gene>
    <name evidence="14" type="ORF">BZA70DRAFT_283269</name>
</gene>
<proteinExistence type="inferred from homology"/>
<feature type="transmembrane region" description="Helical" evidence="12">
    <location>
        <begin position="122"/>
        <end position="142"/>
    </location>
</feature>
<comment type="catalytic activity">
    <reaction evidence="12">
        <text>an acyl-CoA + malonyl-CoA + H(+) = a 3-oxoacyl-CoA + CO2 + CoA</text>
        <dbReference type="Rhea" id="RHEA:50252"/>
        <dbReference type="ChEBI" id="CHEBI:15378"/>
        <dbReference type="ChEBI" id="CHEBI:16526"/>
        <dbReference type="ChEBI" id="CHEBI:57287"/>
        <dbReference type="ChEBI" id="CHEBI:57384"/>
        <dbReference type="ChEBI" id="CHEBI:58342"/>
        <dbReference type="ChEBI" id="CHEBI:90726"/>
    </reaction>
    <physiologicalReaction direction="left-to-right" evidence="12">
        <dbReference type="Rhea" id="RHEA:50253"/>
    </physiologicalReaction>
</comment>
<evidence type="ECO:0000256" key="12">
    <source>
        <dbReference type="RuleBase" id="RU361115"/>
    </source>
</evidence>
<sequence length="341" mass="38836">MDTYIQAAKDYLEPQPPSVDRPFGIHVWAVFSDVCNRVLKWNPDAFEFVQDELPLSTLTPMIATIVAYYVIILGGRELMRPFAPWKLTFLFRVHNIMLTFVSWLLLTLFIEQLFPIIYRHGLFYAICNAGSWTQPMVTLYYLNYLTKFVELIDTVFLVVKKKPLTFLHCFHHGATAALCYSQIVGHTSVSWVVITLNLGVHVVMYFYYFLSSCGIRVWWKEWVTRLQIIQFIIDLGFVYFASYTYFTSTYWPHMPNYGECAGEEFAAIYGCGLLTSYLFLFIAFYIRVYAKGKARSAAKRKAAAAAAAAGASEKKSVTNGKEAEAASTPVKAAKKSSSKKI</sequence>
<evidence type="ECO:0000313" key="14">
    <source>
        <dbReference type="EMBL" id="KAK7203274.1"/>
    </source>
</evidence>
<evidence type="ECO:0000256" key="5">
    <source>
        <dbReference type="ARBA" id="ARBA00022692"/>
    </source>
</evidence>
<accession>A0ABR1F0A6</accession>
<evidence type="ECO:0000256" key="8">
    <source>
        <dbReference type="ARBA" id="ARBA00023098"/>
    </source>
</evidence>
<keyword evidence="4 12" id="KW-0808">Transferase</keyword>
<dbReference type="Pfam" id="PF01151">
    <property type="entry name" value="ELO"/>
    <property type="match status" value="1"/>
</dbReference>
<feature type="compositionally biased region" description="Basic residues" evidence="13">
    <location>
        <begin position="332"/>
        <end position="341"/>
    </location>
</feature>
<keyword evidence="10 12" id="KW-0275">Fatty acid biosynthesis</keyword>
<dbReference type="EMBL" id="JBBJBU010000012">
    <property type="protein sequence ID" value="KAK7203274.1"/>
    <property type="molecule type" value="Genomic_DNA"/>
</dbReference>
<keyword evidence="5 12" id="KW-0812">Transmembrane</keyword>
<feature type="transmembrane region" description="Helical" evidence="12">
    <location>
        <begin position="53"/>
        <end position="75"/>
    </location>
</feature>
<reference evidence="14 15" key="1">
    <citation type="submission" date="2024-03" db="EMBL/GenBank/DDBJ databases">
        <title>Genome-scale model development and genomic sequencing of the oleaginous clade Lipomyces.</title>
        <authorList>
            <consortium name="Lawrence Berkeley National Laboratory"/>
            <person name="Czajka J.J."/>
            <person name="Han Y."/>
            <person name="Kim J."/>
            <person name="Mondo S.J."/>
            <person name="Hofstad B.A."/>
            <person name="Robles A."/>
            <person name="Haridas S."/>
            <person name="Riley R."/>
            <person name="LaButti K."/>
            <person name="Pangilinan J."/>
            <person name="Andreopoulos W."/>
            <person name="Lipzen A."/>
            <person name="Yan J."/>
            <person name="Wang M."/>
            <person name="Ng V."/>
            <person name="Grigoriev I.V."/>
            <person name="Spatafora J.W."/>
            <person name="Magnuson J.K."/>
            <person name="Baker S.E."/>
            <person name="Pomraning K.R."/>
        </authorList>
    </citation>
    <scope>NUCLEOTIDE SEQUENCE [LARGE SCALE GENOMIC DNA]</scope>
    <source>
        <strain evidence="14 15">Phaff 52-87</strain>
    </source>
</reference>
<evidence type="ECO:0000256" key="3">
    <source>
        <dbReference type="ARBA" id="ARBA00022516"/>
    </source>
</evidence>
<dbReference type="GeneID" id="90038926"/>
<evidence type="ECO:0000256" key="2">
    <source>
        <dbReference type="ARBA" id="ARBA00007263"/>
    </source>
</evidence>
<evidence type="ECO:0000313" key="15">
    <source>
        <dbReference type="Proteomes" id="UP001498771"/>
    </source>
</evidence>
<dbReference type="Proteomes" id="UP001498771">
    <property type="component" value="Unassembled WGS sequence"/>
</dbReference>
<dbReference type="EC" id="2.3.1.-" evidence="12"/>
<feature type="transmembrane region" description="Helical" evidence="12">
    <location>
        <begin position="266"/>
        <end position="290"/>
    </location>
</feature>
<feature type="region of interest" description="Disordered" evidence="13">
    <location>
        <begin position="308"/>
        <end position="341"/>
    </location>
</feature>
<keyword evidence="7 12" id="KW-1133">Transmembrane helix</keyword>